<name>A0A7T0NAS2_9CAUD</name>
<reference evidence="1 2" key="1">
    <citation type="submission" date="2020-05" db="EMBL/GenBank/DDBJ databases">
        <authorList>
            <person name="Bohanan V.A."/>
            <person name="Brazelton B.R."/>
            <person name="Coffey L.M."/>
            <person name="Donovan A.R."/>
            <person name="Gales A.C."/>
            <person name="Glasscock A.J."/>
            <person name="Grill M."/>
            <person name="Harper M.C."/>
            <person name="Hollowell C.E."/>
            <person name="Liu T.Y."/>
            <person name="Mansour C."/>
            <person name="McDowell A.D."/>
            <person name="Miller T.E."/>
            <person name="Nash A.G."/>
            <person name="Seo J."/>
            <person name="Sherman Z.A."/>
            <person name="Albert R.M."/>
            <person name="Ayala A."/>
            <person name="Monti D.L."/>
            <person name="Garlena R.A."/>
            <person name="Russell D.A."/>
            <person name="Pope W.H."/>
            <person name="Jacobs-Sera D."/>
            <person name="Hatfull G.F."/>
        </authorList>
    </citation>
    <scope>NUCLEOTIDE SEQUENCE [LARGE SCALE GENOMIC DNA]</scope>
</reference>
<keyword evidence="2" id="KW-1185">Reference proteome</keyword>
<proteinExistence type="predicted"/>
<dbReference type="EMBL" id="MT498043">
    <property type="protein sequence ID" value="QPK40197.1"/>
    <property type="molecule type" value="Genomic_DNA"/>
</dbReference>
<sequence>MTRQTTDKARALYNRLTNRYDRPDSPLRELSVTSYAEAIVVEAHLTNGRHLQHDLDPTRGVLDLNRQVVAMINQATA</sequence>
<organism evidence="1 2">
    <name type="scientific">Arthrobacter phage Jinkies</name>
    <dbReference type="NCBI Taxonomy" id="2743903"/>
    <lineage>
        <taxon>Viruses</taxon>
        <taxon>Duplodnaviria</taxon>
        <taxon>Heunggongvirae</taxon>
        <taxon>Uroviricota</taxon>
        <taxon>Caudoviricetes</taxon>
        <taxon>Berryhillviridae</taxon>
        <taxon>Jinkiesvirus</taxon>
        <taxon>Jinkiesvirus jinkies</taxon>
    </lineage>
</organism>
<accession>A0A7T0NAS2</accession>
<protein>
    <submittedName>
        <fullName evidence="1">Uncharacterized protein</fullName>
    </submittedName>
</protein>
<evidence type="ECO:0000313" key="1">
    <source>
        <dbReference type="EMBL" id="QPK40197.1"/>
    </source>
</evidence>
<evidence type="ECO:0000313" key="2">
    <source>
        <dbReference type="Proteomes" id="UP000594363"/>
    </source>
</evidence>
<dbReference type="Proteomes" id="UP000594363">
    <property type="component" value="Segment"/>
</dbReference>
<gene>
    <name evidence="1" type="primary">66</name>
    <name evidence="1" type="ORF">SEA_JINKIES_66</name>
</gene>